<keyword evidence="2" id="KW-1133">Transmembrane helix</keyword>
<sequence>MRIKTVTILGFGKWHDQTIDLNTDYQVLYGQNEAGKTTLTAFIKGVLFGFATAKQRYEQYVPKNGAQYGGELLVSYHDRDIVIRRLSGKFGGDVTVIDQGQEFGADYLADLLAPADEALFTQIFETNQQDLNQIFNLKQADFLQHLLTIGAVGSHEWLDFAKELDKDSQKIFKPSGRKWPLNVALKNYPELVQSVNEASRGYQEYETNARLLQSTVATMTEHQKQVAELKQRQAQLQHLLDRWPSYAEWQALQTKLEKATPFDLTIDEQYQALVVERERNAKALAEAKSEVATVQETLDQTGEFRFYQANQETLVPLFEQLNEQQKQIQLLGLRQNQSAQLASEKAQLVAQYQWQTDQLPNPLTDEQRAQLEQAEAEMNGATTTSQVLTKQLADLEAQLATQNAAVSQVEPQETPTTDGRASQLSMLIGVVIFMIGLFLPGALKVIVVVGLAALGYGGYMMWQNKQSDHDQPVQKQAWQQALAKLDVLQAEKQTKTAALQAQQAILQTMHEQSAVLLAQTGYETAMPISQVLAMQHALSQMTQLTMALKQQQAENQAIEAALNMYWDAFAFARDWVGALQGSHEENLSQVSQFKARITQLTQDLAQSNESYRYYQQQVTRLTDTIKEQDAAQTALLAKANLTTAAELASCVANEQQRRANEQRQADLKRELATDLSALQAIASQEQLKQQAAQITEQVASLTSQLQEQQQAVAQLRVTQAQLVDNDSYQQQRQRQLQEQAKITDLAQEWLAKQLAIDWIQATLKAASQERFPRLLEKATQYFAILTQNRYIKINFDDTLMTVLRADQVLFEVGELSQGTAEQLYIALRFAFAEEVADVVSLPLLVDDGFVNFDDQRQIAVWTLLQRLSAANQVIYLTANPRTQAHFEADHWLNLEEVGLTHDSKEII</sequence>
<gene>
    <name evidence="4" type="ORF">DT351_07610</name>
</gene>
<dbReference type="InterPro" id="IPR038734">
    <property type="entry name" value="YhaN_AAA"/>
</dbReference>
<evidence type="ECO:0000259" key="3">
    <source>
        <dbReference type="Pfam" id="PF13514"/>
    </source>
</evidence>
<feature type="coiled-coil region" evidence="1">
    <location>
        <begin position="364"/>
        <end position="405"/>
    </location>
</feature>
<dbReference type="InterPro" id="IPR027417">
    <property type="entry name" value="P-loop_NTPase"/>
</dbReference>
<evidence type="ECO:0000313" key="4">
    <source>
        <dbReference type="EMBL" id="AXN36243.1"/>
    </source>
</evidence>
<dbReference type="SUPFAM" id="SSF52540">
    <property type="entry name" value="P-loop containing nucleoside triphosphate hydrolases"/>
    <property type="match status" value="1"/>
</dbReference>
<dbReference type="PANTHER" id="PTHR41259:SF1">
    <property type="entry name" value="DOUBLE-STRAND BREAK REPAIR RAD50 ATPASE, PUTATIVE-RELATED"/>
    <property type="match status" value="1"/>
</dbReference>
<accession>A0A385AF66</accession>
<feature type="coiled-coil region" evidence="1">
    <location>
        <begin position="212"/>
        <end position="239"/>
    </location>
</feature>
<keyword evidence="2" id="KW-0812">Transmembrane</keyword>
<dbReference type="Gene3D" id="3.40.50.300">
    <property type="entry name" value="P-loop containing nucleotide triphosphate hydrolases"/>
    <property type="match status" value="2"/>
</dbReference>
<feature type="domain" description="YhaN AAA" evidence="3">
    <location>
        <begin position="1"/>
        <end position="199"/>
    </location>
</feature>
<dbReference type="PANTHER" id="PTHR41259">
    <property type="entry name" value="DOUBLE-STRAND BREAK REPAIR RAD50 ATPASE, PUTATIVE-RELATED"/>
    <property type="match status" value="1"/>
</dbReference>
<keyword evidence="1" id="KW-0175">Coiled coil</keyword>
<name>A0A385AF66_LATCU</name>
<dbReference type="EMBL" id="CP031003">
    <property type="protein sequence ID" value="AXN36243.1"/>
    <property type="molecule type" value="Genomic_DNA"/>
</dbReference>
<dbReference type="Proteomes" id="UP000257607">
    <property type="component" value="Chromosome"/>
</dbReference>
<reference evidence="4 5" key="1">
    <citation type="submission" date="2018-07" db="EMBL/GenBank/DDBJ databases">
        <title>Lactobacillus curvatus genome sequence.</title>
        <authorList>
            <person name="Prechtl R."/>
        </authorList>
    </citation>
    <scope>NUCLEOTIDE SEQUENCE [LARGE SCALE GENOMIC DNA]</scope>
    <source>
        <strain evidence="4 5">TMW 1.1928</strain>
    </source>
</reference>
<protein>
    <recommendedName>
        <fullName evidence="3">YhaN AAA domain-containing protein</fullName>
    </recommendedName>
</protein>
<feature type="coiled-coil region" evidence="1">
    <location>
        <begin position="534"/>
        <end position="561"/>
    </location>
</feature>
<proteinExistence type="predicted"/>
<evidence type="ECO:0000256" key="1">
    <source>
        <dbReference type="SAM" id="Coils"/>
    </source>
</evidence>
<dbReference type="RefSeq" id="WP_004270322.1">
    <property type="nucleotide sequence ID" value="NZ_CP016221.1"/>
</dbReference>
<keyword evidence="2" id="KW-0472">Membrane</keyword>
<organism evidence="4 5">
    <name type="scientific">Latilactobacillus curvatus</name>
    <name type="common">Lactobacillus curvatus</name>
    <dbReference type="NCBI Taxonomy" id="28038"/>
    <lineage>
        <taxon>Bacteria</taxon>
        <taxon>Bacillati</taxon>
        <taxon>Bacillota</taxon>
        <taxon>Bacilli</taxon>
        <taxon>Lactobacillales</taxon>
        <taxon>Lactobacillaceae</taxon>
        <taxon>Latilactobacillus</taxon>
    </lineage>
</organism>
<feature type="transmembrane region" description="Helical" evidence="2">
    <location>
        <begin position="426"/>
        <end position="456"/>
    </location>
</feature>
<evidence type="ECO:0000313" key="5">
    <source>
        <dbReference type="Proteomes" id="UP000257607"/>
    </source>
</evidence>
<evidence type="ECO:0000256" key="2">
    <source>
        <dbReference type="SAM" id="Phobius"/>
    </source>
</evidence>
<feature type="coiled-coil region" evidence="1">
    <location>
        <begin position="684"/>
        <end position="718"/>
    </location>
</feature>
<dbReference type="AlphaFoldDB" id="A0A385AF66"/>
<dbReference type="Pfam" id="PF13514">
    <property type="entry name" value="AAA_27"/>
    <property type="match status" value="1"/>
</dbReference>